<dbReference type="PROSITE" id="PS50885">
    <property type="entry name" value="HAMP"/>
    <property type="match status" value="1"/>
</dbReference>
<dbReference type="GO" id="GO:0000155">
    <property type="term" value="F:phosphorelay sensor kinase activity"/>
    <property type="evidence" value="ECO:0007669"/>
    <property type="project" value="InterPro"/>
</dbReference>
<dbReference type="STRING" id="394096.DB31_3517"/>
<dbReference type="EC" id="2.7.13.3" evidence="3"/>
<dbReference type="InterPro" id="IPR036097">
    <property type="entry name" value="HisK_dim/P_sf"/>
</dbReference>
<dbReference type="SUPFAM" id="SSF47384">
    <property type="entry name" value="Homodimeric domain of signal transducing histidine kinase"/>
    <property type="match status" value="1"/>
</dbReference>
<dbReference type="InterPro" id="IPR036890">
    <property type="entry name" value="HATPase_C_sf"/>
</dbReference>
<evidence type="ECO:0000256" key="6">
    <source>
        <dbReference type="ARBA" id="ARBA00022777"/>
    </source>
</evidence>
<accession>A0A085WUM4</accession>
<dbReference type="GO" id="GO:0016020">
    <property type="term" value="C:membrane"/>
    <property type="evidence" value="ECO:0007669"/>
    <property type="project" value="UniProtKB-SubCell"/>
</dbReference>
<proteinExistence type="predicted"/>
<comment type="subcellular location">
    <subcellularLocation>
        <location evidence="2">Membrane</location>
    </subcellularLocation>
</comment>
<dbReference type="Gene3D" id="3.30.565.10">
    <property type="entry name" value="Histidine kinase-like ATPase, C-terminal domain"/>
    <property type="match status" value="1"/>
</dbReference>
<dbReference type="InterPro" id="IPR003661">
    <property type="entry name" value="HisK_dim/P_dom"/>
</dbReference>
<evidence type="ECO:0000256" key="1">
    <source>
        <dbReference type="ARBA" id="ARBA00000085"/>
    </source>
</evidence>
<feature type="domain" description="Histidine kinase" evidence="9">
    <location>
        <begin position="348"/>
        <end position="570"/>
    </location>
</feature>
<keyword evidence="7" id="KW-0175">Coiled coil</keyword>
<dbReference type="PANTHER" id="PTHR43065">
    <property type="entry name" value="SENSOR HISTIDINE KINASE"/>
    <property type="match status" value="1"/>
</dbReference>
<sequence length="573" mass="63609">MPVSMSIRTKVLLFAGVAFGLVAAAGIVLHRNASSAQELRARIAVVDQQLRLYSGMQPQAWNYLAHLLQAGRLGMDSRALLRDYEQLLNENLLNLQEGLREEQQWKDTPGNARQSQLIENLIDAQRQWARGVEVVLRPVTLPANSSNSAWWELFSTYEQGVRPHLDNAAAAQRERKQLLQAQMDEHLENEQVLSGVLPLLVGLVLGPLAAFLLAPLLRELRELHTTAERIRQGDFSAELPAERQDELGSLAHALNRMAQELRDSLREKERMLQAQAEAAERERREEAEIAARDLHRYNAALEHMVRARTGELENANIQLASSLRQLQSMQAQLIFNDRLASMGKLAAGVGHEINNPLAYVISNLNFLHKELNRTQGAPSQEDFQELLTAVTDAKEGAERVRVIVQDLKTLSRPDDAQNGRADLKTVVHAAVKIASHEIRRRARLVAELGEDVPPVQGNASRLGQVFLNLLINAAHAIPEGQVEENEIRVSTRQDTPEFIVVEIRDTGCGIPPENLDRIFDPFFTTKPVGEGTGLGLAMVHSIITTLGGTITVESEVDRGTTFRLNLPAAKALT</sequence>
<keyword evidence="8" id="KW-0812">Transmembrane</keyword>
<dbReference type="PROSITE" id="PS50109">
    <property type="entry name" value="HIS_KIN"/>
    <property type="match status" value="1"/>
</dbReference>
<dbReference type="RefSeq" id="WP_169787012.1">
    <property type="nucleotide sequence ID" value="NZ_JMCB01000002.1"/>
</dbReference>
<name>A0A085WUM4_9BACT</name>
<dbReference type="AlphaFoldDB" id="A0A085WUM4"/>
<dbReference type="Pfam" id="PF00512">
    <property type="entry name" value="HisKA"/>
    <property type="match status" value="1"/>
</dbReference>
<dbReference type="InterPro" id="IPR004358">
    <property type="entry name" value="Sig_transdc_His_kin-like_C"/>
</dbReference>
<comment type="caution">
    <text evidence="11">The sequence shown here is derived from an EMBL/GenBank/DDBJ whole genome shotgun (WGS) entry which is preliminary data.</text>
</comment>
<dbReference type="EMBL" id="JMCB01000002">
    <property type="protein sequence ID" value="KFE71387.1"/>
    <property type="molecule type" value="Genomic_DNA"/>
</dbReference>
<dbReference type="Pfam" id="PF00672">
    <property type="entry name" value="HAMP"/>
    <property type="match status" value="1"/>
</dbReference>
<evidence type="ECO:0000259" key="10">
    <source>
        <dbReference type="PROSITE" id="PS50885"/>
    </source>
</evidence>
<keyword evidence="5" id="KW-0808">Transferase</keyword>
<dbReference type="SMART" id="SM00304">
    <property type="entry name" value="HAMP"/>
    <property type="match status" value="1"/>
</dbReference>
<gene>
    <name evidence="11" type="ORF">DB31_3517</name>
</gene>
<feature type="domain" description="HAMP" evidence="10">
    <location>
        <begin position="214"/>
        <end position="266"/>
    </location>
</feature>
<organism evidence="11 12">
    <name type="scientific">Hyalangium minutum</name>
    <dbReference type="NCBI Taxonomy" id="394096"/>
    <lineage>
        <taxon>Bacteria</taxon>
        <taxon>Pseudomonadati</taxon>
        <taxon>Myxococcota</taxon>
        <taxon>Myxococcia</taxon>
        <taxon>Myxococcales</taxon>
        <taxon>Cystobacterineae</taxon>
        <taxon>Archangiaceae</taxon>
        <taxon>Hyalangium</taxon>
    </lineage>
</organism>
<keyword evidence="4" id="KW-0597">Phosphoprotein</keyword>
<comment type="catalytic activity">
    <reaction evidence="1">
        <text>ATP + protein L-histidine = ADP + protein N-phospho-L-histidine.</text>
        <dbReference type="EC" id="2.7.13.3"/>
    </reaction>
</comment>
<keyword evidence="8" id="KW-0472">Membrane</keyword>
<dbReference type="CDD" id="cd00082">
    <property type="entry name" value="HisKA"/>
    <property type="match status" value="1"/>
</dbReference>
<dbReference type="Gene3D" id="6.10.340.10">
    <property type="match status" value="1"/>
</dbReference>
<protein>
    <recommendedName>
        <fullName evidence="3">histidine kinase</fullName>
        <ecNumber evidence="3">2.7.13.3</ecNumber>
    </recommendedName>
</protein>
<evidence type="ECO:0000256" key="5">
    <source>
        <dbReference type="ARBA" id="ARBA00022679"/>
    </source>
</evidence>
<evidence type="ECO:0000256" key="2">
    <source>
        <dbReference type="ARBA" id="ARBA00004370"/>
    </source>
</evidence>
<dbReference type="CDD" id="cd06225">
    <property type="entry name" value="HAMP"/>
    <property type="match status" value="1"/>
</dbReference>
<dbReference type="Gene3D" id="1.10.287.130">
    <property type="match status" value="1"/>
</dbReference>
<dbReference type="SUPFAM" id="SSF158472">
    <property type="entry name" value="HAMP domain-like"/>
    <property type="match status" value="1"/>
</dbReference>
<evidence type="ECO:0000256" key="3">
    <source>
        <dbReference type="ARBA" id="ARBA00012438"/>
    </source>
</evidence>
<evidence type="ECO:0000313" key="12">
    <source>
        <dbReference type="Proteomes" id="UP000028725"/>
    </source>
</evidence>
<dbReference type="SMART" id="SM00387">
    <property type="entry name" value="HATPase_c"/>
    <property type="match status" value="1"/>
</dbReference>
<dbReference type="InterPro" id="IPR003660">
    <property type="entry name" value="HAMP_dom"/>
</dbReference>
<dbReference type="InterPro" id="IPR005467">
    <property type="entry name" value="His_kinase_dom"/>
</dbReference>
<dbReference type="SMART" id="SM00388">
    <property type="entry name" value="HisKA"/>
    <property type="match status" value="1"/>
</dbReference>
<keyword evidence="12" id="KW-1185">Reference proteome</keyword>
<evidence type="ECO:0000259" key="9">
    <source>
        <dbReference type="PROSITE" id="PS50109"/>
    </source>
</evidence>
<evidence type="ECO:0000313" key="11">
    <source>
        <dbReference type="EMBL" id="KFE71387.1"/>
    </source>
</evidence>
<dbReference type="PRINTS" id="PR00344">
    <property type="entry name" value="BCTRLSENSOR"/>
</dbReference>
<dbReference type="InterPro" id="IPR003594">
    <property type="entry name" value="HATPase_dom"/>
</dbReference>
<dbReference type="Pfam" id="PF02518">
    <property type="entry name" value="HATPase_c"/>
    <property type="match status" value="1"/>
</dbReference>
<reference evidence="11 12" key="1">
    <citation type="submission" date="2014-04" db="EMBL/GenBank/DDBJ databases">
        <title>Genome assembly of Hyalangium minutum DSM 14724.</title>
        <authorList>
            <person name="Sharma G."/>
            <person name="Subramanian S."/>
        </authorList>
    </citation>
    <scope>NUCLEOTIDE SEQUENCE [LARGE SCALE GENOMIC DNA]</scope>
    <source>
        <strain evidence="11 12">DSM 14724</strain>
    </source>
</reference>
<keyword evidence="6" id="KW-0418">Kinase</keyword>
<dbReference type="SUPFAM" id="SSF55874">
    <property type="entry name" value="ATPase domain of HSP90 chaperone/DNA topoisomerase II/histidine kinase"/>
    <property type="match status" value="1"/>
</dbReference>
<dbReference type="Proteomes" id="UP000028725">
    <property type="component" value="Unassembled WGS sequence"/>
</dbReference>
<dbReference type="PATRIC" id="fig|394096.3.peg.1167"/>
<feature type="transmembrane region" description="Helical" evidence="8">
    <location>
        <begin position="192"/>
        <end position="214"/>
    </location>
</feature>
<dbReference type="PANTHER" id="PTHR43065:SF50">
    <property type="entry name" value="HISTIDINE KINASE"/>
    <property type="match status" value="1"/>
</dbReference>
<evidence type="ECO:0000256" key="7">
    <source>
        <dbReference type="SAM" id="Coils"/>
    </source>
</evidence>
<evidence type="ECO:0000256" key="8">
    <source>
        <dbReference type="SAM" id="Phobius"/>
    </source>
</evidence>
<feature type="coiled-coil region" evidence="7">
    <location>
        <begin position="251"/>
        <end position="332"/>
    </location>
</feature>
<evidence type="ECO:0000256" key="4">
    <source>
        <dbReference type="ARBA" id="ARBA00022553"/>
    </source>
</evidence>
<keyword evidence="8" id="KW-1133">Transmembrane helix</keyword>